<keyword evidence="3" id="KW-1185">Reference proteome</keyword>
<dbReference type="Pfam" id="PF20068">
    <property type="entry name" value="Amphi-Trp"/>
    <property type="match status" value="1"/>
</dbReference>
<evidence type="ECO:0000313" key="2">
    <source>
        <dbReference type="EMBL" id="MFC7071310.1"/>
    </source>
</evidence>
<sequence>MAETTSHERELSREETAAYLRRIADELASDETTVRVPVGNKAVRLSPPSRLDTAVRVTERSRRIRRNVEQLELSIEWNPTKRGGGVDEE</sequence>
<protein>
    <submittedName>
        <fullName evidence="2">Amphi-Trp domain-containing protein</fullName>
    </submittedName>
</protein>
<name>A0ABD5WFS1_9EURY</name>
<organism evidence="2 3">
    <name type="scientific">Halobaculum lipolyticum</name>
    <dbReference type="NCBI Taxonomy" id="3032001"/>
    <lineage>
        <taxon>Archaea</taxon>
        <taxon>Methanobacteriati</taxon>
        <taxon>Methanobacteriota</taxon>
        <taxon>Stenosarchaea group</taxon>
        <taxon>Halobacteria</taxon>
        <taxon>Halobacteriales</taxon>
        <taxon>Haloferacaceae</taxon>
        <taxon>Halobaculum</taxon>
    </lineage>
</organism>
<evidence type="ECO:0000259" key="1">
    <source>
        <dbReference type="Pfam" id="PF20068"/>
    </source>
</evidence>
<evidence type="ECO:0000313" key="3">
    <source>
        <dbReference type="Proteomes" id="UP001596461"/>
    </source>
</evidence>
<dbReference type="AlphaFoldDB" id="A0ABD5WFS1"/>
<dbReference type="EMBL" id="JBHTAH010000021">
    <property type="protein sequence ID" value="MFC7071310.1"/>
    <property type="molecule type" value="Genomic_DNA"/>
</dbReference>
<proteinExistence type="predicted"/>
<comment type="caution">
    <text evidence="2">The sequence shown here is derived from an EMBL/GenBank/DDBJ whole genome shotgun (WGS) entry which is preliminary data.</text>
</comment>
<gene>
    <name evidence="2" type="ORF">ACFQL9_16820</name>
</gene>
<feature type="domain" description="Amphi-Trp" evidence="1">
    <location>
        <begin position="6"/>
        <end position="83"/>
    </location>
</feature>
<reference evidence="2 3" key="1">
    <citation type="journal article" date="2019" name="Int. J. Syst. Evol. Microbiol.">
        <title>The Global Catalogue of Microorganisms (GCM) 10K type strain sequencing project: providing services to taxonomists for standard genome sequencing and annotation.</title>
        <authorList>
            <consortium name="The Broad Institute Genomics Platform"/>
            <consortium name="The Broad Institute Genome Sequencing Center for Infectious Disease"/>
            <person name="Wu L."/>
            <person name="Ma J."/>
        </authorList>
    </citation>
    <scope>NUCLEOTIDE SEQUENCE [LARGE SCALE GENOMIC DNA]</scope>
    <source>
        <strain evidence="2 3">DT31</strain>
    </source>
</reference>
<dbReference type="Proteomes" id="UP001596461">
    <property type="component" value="Unassembled WGS sequence"/>
</dbReference>
<dbReference type="NCBIfam" id="TIGR04354">
    <property type="entry name" value="amphi-Trp"/>
    <property type="match status" value="1"/>
</dbReference>
<dbReference type="RefSeq" id="WP_284031963.1">
    <property type="nucleotide sequence ID" value="NZ_CP126154.1"/>
</dbReference>
<dbReference type="GeneID" id="81123782"/>
<dbReference type="InterPro" id="IPR027598">
    <property type="entry name" value="Amphi-Trp_dom"/>
</dbReference>
<accession>A0ABD5WFS1</accession>